<dbReference type="EMBL" id="JAUHTB010000002">
    <property type="protein sequence ID" value="MDN4504832.1"/>
    <property type="molecule type" value="Genomic_DNA"/>
</dbReference>
<name>A0ABT8GXA2_9ACTN</name>
<sequence length="80" mass="9048">MHHQTSLTSDQAHVTSDGLIHLVVSERDPGPANWDETQGRREGAMQFRWPRVGEPFTPELGPSVKVVPFERLAGYRVPER</sequence>
<gene>
    <name evidence="1" type="ORF">QYF62_01980</name>
</gene>
<evidence type="ECO:0000313" key="1">
    <source>
        <dbReference type="EMBL" id="MDN4504832.1"/>
    </source>
</evidence>
<dbReference type="Proteomes" id="UP001172702">
    <property type="component" value="Unassembled WGS sequence"/>
</dbReference>
<evidence type="ECO:0000313" key="2">
    <source>
        <dbReference type="Proteomes" id="UP001172702"/>
    </source>
</evidence>
<accession>A0ABT8GXA2</accession>
<proteinExistence type="predicted"/>
<organism evidence="1 2">
    <name type="scientific">Dietzia maris</name>
    <dbReference type="NCBI Taxonomy" id="37915"/>
    <lineage>
        <taxon>Bacteria</taxon>
        <taxon>Bacillati</taxon>
        <taxon>Actinomycetota</taxon>
        <taxon>Actinomycetes</taxon>
        <taxon>Mycobacteriales</taxon>
        <taxon>Dietziaceae</taxon>
        <taxon>Dietzia</taxon>
    </lineage>
</organism>
<keyword evidence="2" id="KW-1185">Reference proteome</keyword>
<protein>
    <submittedName>
        <fullName evidence="1">Uncharacterized protein</fullName>
    </submittedName>
</protein>
<comment type="caution">
    <text evidence="1">The sequence shown here is derived from an EMBL/GenBank/DDBJ whole genome shotgun (WGS) entry which is preliminary data.</text>
</comment>
<reference evidence="1 2" key="1">
    <citation type="submission" date="2023-07" db="EMBL/GenBank/DDBJ databases">
        <title>Strategy for survival of the halotoleranting strain Dietzia MX2 from the Yakshinskoe mineral salts deposit.</title>
        <authorList>
            <person name="Kharitonova M.A."/>
            <person name="Kupriyanova-Ashina F.G."/>
            <person name="Shakirov T.R."/>
            <person name="Vafina M.S."/>
            <person name="Ilinskaya O.N."/>
        </authorList>
    </citation>
    <scope>NUCLEOTIDE SEQUENCE [LARGE SCALE GENOMIC DNA]</scope>
    <source>
        <strain evidence="1 2">MX2</strain>
    </source>
</reference>
<dbReference type="RefSeq" id="WP_069390195.1">
    <property type="nucleotide sequence ID" value="NZ_JAPWIO010000036.1"/>
</dbReference>